<dbReference type="VEuPathDB" id="FungiDB:PSHT_14562"/>
<proteinExistence type="predicted"/>
<keyword evidence="3" id="KW-1185">Reference proteome</keyword>
<reference evidence="2 3" key="1">
    <citation type="submission" date="2017-12" db="EMBL/GenBank/DDBJ databases">
        <title>Gene loss provides genomic basis for host adaptation in cereal stripe rust fungi.</title>
        <authorList>
            <person name="Xia C."/>
        </authorList>
    </citation>
    <scope>NUCLEOTIDE SEQUENCE [LARGE SCALE GENOMIC DNA]</scope>
    <source>
        <strain evidence="2 3">93TX-2</strain>
    </source>
</reference>
<dbReference type="Proteomes" id="UP000238274">
    <property type="component" value="Unassembled WGS sequence"/>
</dbReference>
<accession>A0A2S4UJL7</accession>
<reference evidence="3" key="2">
    <citation type="journal article" date="2018" name="BMC Genomics">
        <title>Genomic insights into host adaptation between the wheat stripe rust pathogen (Puccinia striiformis f. sp. tritici) and the barley stripe rust pathogen (Puccinia striiformis f. sp. hordei).</title>
        <authorList>
            <person name="Xia C."/>
            <person name="Wang M."/>
            <person name="Yin C."/>
            <person name="Cornejo O.E."/>
            <person name="Hulbert S.H."/>
            <person name="Chen X."/>
        </authorList>
    </citation>
    <scope>NUCLEOTIDE SEQUENCE [LARGE SCALE GENOMIC DNA]</scope>
    <source>
        <strain evidence="3">93TX-2</strain>
    </source>
</reference>
<evidence type="ECO:0000313" key="2">
    <source>
        <dbReference type="EMBL" id="POV97460.1"/>
    </source>
</evidence>
<gene>
    <name evidence="2" type="ORF">PSHT_14562</name>
</gene>
<feature type="compositionally biased region" description="Basic and acidic residues" evidence="1">
    <location>
        <begin position="103"/>
        <end position="131"/>
    </location>
</feature>
<evidence type="ECO:0000256" key="1">
    <source>
        <dbReference type="SAM" id="MobiDB-lite"/>
    </source>
</evidence>
<feature type="region of interest" description="Disordered" evidence="1">
    <location>
        <begin position="40"/>
        <end position="63"/>
    </location>
</feature>
<dbReference type="AlphaFoldDB" id="A0A2S4UJL7"/>
<organism evidence="2 3">
    <name type="scientific">Puccinia striiformis</name>
    <dbReference type="NCBI Taxonomy" id="27350"/>
    <lineage>
        <taxon>Eukaryota</taxon>
        <taxon>Fungi</taxon>
        <taxon>Dikarya</taxon>
        <taxon>Basidiomycota</taxon>
        <taxon>Pucciniomycotina</taxon>
        <taxon>Pucciniomycetes</taxon>
        <taxon>Pucciniales</taxon>
        <taxon>Pucciniaceae</taxon>
        <taxon>Puccinia</taxon>
    </lineage>
</organism>
<feature type="region of interest" description="Disordered" evidence="1">
    <location>
        <begin position="100"/>
        <end position="131"/>
    </location>
</feature>
<name>A0A2S4UJL7_9BASI</name>
<dbReference type="VEuPathDB" id="FungiDB:PSTT_12422"/>
<dbReference type="OrthoDB" id="440202at2759"/>
<comment type="caution">
    <text evidence="2">The sequence shown here is derived from an EMBL/GenBank/DDBJ whole genome shotgun (WGS) entry which is preliminary data.</text>
</comment>
<evidence type="ECO:0000313" key="3">
    <source>
        <dbReference type="Proteomes" id="UP000238274"/>
    </source>
</evidence>
<protein>
    <submittedName>
        <fullName evidence="2">Uncharacterized protein</fullName>
    </submittedName>
</protein>
<reference evidence="3" key="3">
    <citation type="journal article" date="2018" name="Mol. Plant Microbe Interact.">
        <title>Genome sequence resources for the wheat stripe rust pathogen (Puccinia striiformis f. sp. tritici) and the barley stripe rust pathogen (Puccinia striiformis f. sp. hordei).</title>
        <authorList>
            <person name="Xia C."/>
            <person name="Wang M."/>
            <person name="Yin C."/>
            <person name="Cornejo O.E."/>
            <person name="Hulbert S.H."/>
            <person name="Chen X."/>
        </authorList>
    </citation>
    <scope>NUCLEOTIDE SEQUENCE [LARGE SCALE GENOMIC DNA]</scope>
    <source>
        <strain evidence="3">93TX-2</strain>
    </source>
</reference>
<dbReference type="EMBL" id="PKSM01000332">
    <property type="protein sequence ID" value="POV97460.1"/>
    <property type="molecule type" value="Genomic_DNA"/>
</dbReference>
<sequence>MLVDSSQEQRRRVGSRKTITTADALQVEDFQSEMKAKINSAKNRVHQVAGSTSSPSAGDAKPSDCNISRFESWLRIGATNPSGHEANRLDHIGSFGRTATVSKTDDLGQAERLDDGQERPESSYETHGIRPSEKLQKALTSKNLDHLDLIIGDIEIPETGKIVRRLDWVAILCFSEDGQPFPDPDTDPAPSDLDLDCHGPRDQIIEEDAAPVSVEVFYPWKSASPSTWITIPKDKRQHMNTSYSVDLSACCKITTYIFSFSSEQI</sequence>